<name>A0A918U850_9ACTN</name>
<keyword evidence="2" id="KW-1185">Reference proteome</keyword>
<dbReference type="Proteomes" id="UP000619244">
    <property type="component" value="Unassembled WGS sequence"/>
</dbReference>
<accession>A0A918U850</accession>
<dbReference type="RefSeq" id="WP_190194616.1">
    <property type="nucleotide sequence ID" value="NZ_BMVU01000071.1"/>
</dbReference>
<sequence>MLSRPRSLLFWLVLIILLYIIAIAPIEFAHAIVNVWQKAEAFFTSLAVFVHTLAASL</sequence>
<reference evidence="1" key="2">
    <citation type="submission" date="2020-09" db="EMBL/GenBank/DDBJ databases">
        <authorList>
            <person name="Sun Q."/>
            <person name="Ohkuma M."/>
        </authorList>
    </citation>
    <scope>NUCLEOTIDE SEQUENCE</scope>
    <source>
        <strain evidence="1">JCM 4790</strain>
    </source>
</reference>
<comment type="caution">
    <text evidence="1">The sequence shown here is derived from an EMBL/GenBank/DDBJ whole genome shotgun (WGS) entry which is preliminary data.</text>
</comment>
<dbReference type="EMBL" id="BMVU01000071">
    <property type="protein sequence ID" value="GGY09874.1"/>
    <property type="molecule type" value="Genomic_DNA"/>
</dbReference>
<proteinExistence type="predicted"/>
<evidence type="ECO:0000313" key="1">
    <source>
        <dbReference type="EMBL" id="GGY09874.1"/>
    </source>
</evidence>
<reference evidence="1" key="1">
    <citation type="journal article" date="2014" name="Int. J. Syst. Evol. Microbiol.">
        <title>Complete genome sequence of Corynebacterium casei LMG S-19264T (=DSM 44701T), isolated from a smear-ripened cheese.</title>
        <authorList>
            <consortium name="US DOE Joint Genome Institute (JGI-PGF)"/>
            <person name="Walter F."/>
            <person name="Albersmeier A."/>
            <person name="Kalinowski J."/>
            <person name="Ruckert C."/>
        </authorList>
    </citation>
    <scope>NUCLEOTIDE SEQUENCE</scope>
    <source>
        <strain evidence="1">JCM 4790</strain>
    </source>
</reference>
<evidence type="ECO:0000313" key="2">
    <source>
        <dbReference type="Proteomes" id="UP000619244"/>
    </source>
</evidence>
<protein>
    <submittedName>
        <fullName evidence="1">Uncharacterized protein</fullName>
    </submittedName>
</protein>
<gene>
    <name evidence="1" type="ORF">GCM10010358_73180</name>
</gene>
<organism evidence="1 2">
    <name type="scientific">Streptomyces minutiscleroticus</name>
    <dbReference type="NCBI Taxonomy" id="68238"/>
    <lineage>
        <taxon>Bacteria</taxon>
        <taxon>Bacillati</taxon>
        <taxon>Actinomycetota</taxon>
        <taxon>Actinomycetes</taxon>
        <taxon>Kitasatosporales</taxon>
        <taxon>Streptomycetaceae</taxon>
        <taxon>Streptomyces</taxon>
    </lineage>
</organism>
<dbReference type="AlphaFoldDB" id="A0A918U850"/>